<keyword evidence="4" id="KW-1185">Reference proteome</keyword>
<proteinExistence type="predicted"/>
<evidence type="ECO:0000256" key="1">
    <source>
        <dbReference type="SAM" id="MobiDB-lite"/>
    </source>
</evidence>
<dbReference type="EnsemblMetazoa" id="PPA46031.1">
    <property type="protein sequence ID" value="PPA46031.1"/>
    <property type="gene ID" value="WBGene00284400"/>
</dbReference>
<keyword evidence="2" id="KW-0732">Signal</keyword>
<feature type="compositionally biased region" description="Basic and acidic residues" evidence="1">
    <location>
        <begin position="76"/>
        <end position="104"/>
    </location>
</feature>
<evidence type="ECO:0000256" key="2">
    <source>
        <dbReference type="SAM" id="SignalP"/>
    </source>
</evidence>
<accession>A0A8R1V531</accession>
<protein>
    <submittedName>
        <fullName evidence="3">Uncharacterized protein</fullName>
    </submittedName>
</protein>
<feature type="region of interest" description="Disordered" evidence="1">
    <location>
        <begin position="34"/>
        <end position="104"/>
    </location>
</feature>
<organism evidence="3 4">
    <name type="scientific">Pristionchus pacificus</name>
    <name type="common">Parasitic nematode worm</name>
    <dbReference type="NCBI Taxonomy" id="54126"/>
    <lineage>
        <taxon>Eukaryota</taxon>
        <taxon>Metazoa</taxon>
        <taxon>Ecdysozoa</taxon>
        <taxon>Nematoda</taxon>
        <taxon>Chromadorea</taxon>
        <taxon>Rhabditida</taxon>
        <taxon>Rhabditina</taxon>
        <taxon>Diplogasteromorpha</taxon>
        <taxon>Diplogasteroidea</taxon>
        <taxon>Neodiplogasteridae</taxon>
        <taxon>Pristionchus</taxon>
    </lineage>
</organism>
<feature type="signal peptide" evidence="2">
    <location>
        <begin position="1"/>
        <end position="25"/>
    </location>
</feature>
<evidence type="ECO:0000313" key="3">
    <source>
        <dbReference type="EnsemblMetazoa" id="PPA46031.1"/>
    </source>
</evidence>
<gene>
    <name evidence="3" type="primary">WBGene00284400</name>
</gene>
<reference evidence="4" key="1">
    <citation type="journal article" date="2008" name="Nat. Genet.">
        <title>The Pristionchus pacificus genome provides a unique perspective on nematode lifestyle and parasitism.</title>
        <authorList>
            <person name="Dieterich C."/>
            <person name="Clifton S.W."/>
            <person name="Schuster L.N."/>
            <person name="Chinwalla A."/>
            <person name="Delehaunty K."/>
            <person name="Dinkelacker I."/>
            <person name="Fulton L."/>
            <person name="Fulton R."/>
            <person name="Godfrey J."/>
            <person name="Minx P."/>
            <person name="Mitreva M."/>
            <person name="Roeseler W."/>
            <person name="Tian H."/>
            <person name="Witte H."/>
            <person name="Yang S.P."/>
            <person name="Wilson R.K."/>
            <person name="Sommer R.J."/>
        </authorList>
    </citation>
    <scope>NUCLEOTIDE SEQUENCE [LARGE SCALE GENOMIC DNA]</scope>
    <source>
        <strain evidence="4">PS312</strain>
    </source>
</reference>
<name>A0A2A6D1L2_PRIPA</name>
<evidence type="ECO:0000313" key="4">
    <source>
        <dbReference type="Proteomes" id="UP000005239"/>
    </source>
</evidence>
<accession>A0A2A6D1L2</accession>
<dbReference type="AlphaFoldDB" id="A0A2A6D1L2"/>
<reference evidence="3" key="2">
    <citation type="submission" date="2022-06" db="UniProtKB">
        <authorList>
            <consortium name="EnsemblMetazoa"/>
        </authorList>
    </citation>
    <scope>IDENTIFICATION</scope>
    <source>
        <strain evidence="3">PS312</strain>
    </source>
</reference>
<feature type="chain" id="PRO_5043534271" evidence="2">
    <location>
        <begin position="26"/>
        <end position="104"/>
    </location>
</feature>
<sequence length="104" mass="11826">MKLAHYLLLLSIGGLFSAVPAATVARNPRNLRTQEEAKMRLLPKKEARSLKRREEKQQKELSSARFSSLKRVLGKKTPEQRGMKMVEKMCGKDSDKRKESGAQN</sequence>
<dbReference type="Proteomes" id="UP000005239">
    <property type="component" value="Unassembled WGS sequence"/>
</dbReference>
<feature type="compositionally biased region" description="Basic and acidic residues" evidence="1">
    <location>
        <begin position="34"/>
        <end position="59"/>
    </location>
</feature>